<comment type="catalytic activity">
    <reaction evidence="5">
        <text>siroheme + 2 H(+) = 12,18-didecarboxysiroheme + 2 CO2</text>
        <dbReference type="Rhea" id="RHEA:19093"/>
        <dbReference type="ChEBI" id="CHEBI:15378"/>
        <dbReference type="ChEBI" id="CHEBI:16526"/>
        <dbReference type="ChEBI" id="CHEBI:60052"/>
        <dbReference type="ChEBI" id="CHEBI:140497"/>
        <dbReference type="EC" id="4.1.1.111"/>
    </reaction>
</comment>
<evidence type="ECO:0000256" key="2">
    <source>
        <dbReference type="ARBA" id="ARBA00023444"/>
    </source>
</evidence>
<dbReference type="RefSeq" id="WP_106008567.1">
    <property type="nucleotide sequence ID" value="NZ_JALCPJ010000044.1"/>
</dbReference>
<dbReference type="InterPro" id="IPR036388">
    <property type="entry name" value="WH-like_DNA-bd_sf"/>
</dbReference>
<dbReference type="EC" id="4.1.1.111" evidence="4"/>
<dbReference type="Pfam" id="PF17805">
    <property type="entry name" value="AsnC_trans_reg2"/>
    <property type="match status" value="1"/>
</dbReference>
<comment type="pathway">
    <text evidence="2">Porphyrin-containing compound metabolism.</text>
</comment>
<dbReference type="PANTHER" id="PTHR43413">
    <property type="entry name" value="TRANSCRIPTIONAL REGULATOR, ASNC FAMILY"/>
    <property type="match status" value="1"/>
</dbReference>
<evidence type="ECO:0000256" key="5">
    <source>
        <dbReference type="ARBA" id="ARBA00048470"/>
    </source>
</evidence>
<feature type="domain" description="Siroheme decarboxylase NirL-like HTH" evidence="7">
    <location>
        <begin position="6"/>
        <end position="51"/>
    </location>
</feature>
<organism evidence="8 9">
    <name type="scientific">Clostridium luticellarii</name>
    <dbReference type="NCBI Taxonomy" id="1691940"/>
    <lineage>
        <taxon>Bacteria</taxon>
        <taxon>Bacillati</taxon>
        <taxon>Bacillota</taxon>
        <taxon>Clostridia</taxon>
        <taxon>Eubacteriales</taxon>
        <taxon>Clostridiaceae</taxon>
        <taxon>Clostridium</taxon>
    </lineage>
</organism>
<comment type="similarity">
    <text evidence="3">Belongs to the Ahb/Nir family.</text>
</comment>
<dbReference type="InterPro" id="IPR053953">
    <property type="entry name" value="NirdL-like_HTH"/>
</dbReference>
<evidence type="ECO:0000256" key="3">
    <source>
        <dbReference type="ARBA" id="ARBA00023457"/>
    </source>
</evidence>
<evidence type="ECO:0000313" key="9">
    <source>
        <dbReference type="Proteomes" id="UP000237798"/>
    </source>
</evidence>
<dbReference type="Pfam" id="PF22451">
    <property type="entry name" value="NirdL-like_HTH"/>
    <property type="match status" value="1"/>
</dbReference>
<name>A0A2T0BPU1_9CLOT</name>
<keyword evidence="9" id="KW-1185">Reference proteome</keyword>
<keyword evidence="1" id="KW-0456">Lyase</keyword>
<evidence type="ECO:0000259" key="7">
    <source>
        <dbReference type="Pfam" id="PF22451"/>
    </source>
</evidence>
<comment type="caution">
    <text evidence="8">The sequence shown here is derived from an EMBL/GenBank/DDBJ whole genome shotgun (WGS) entry which is preliminary data.</text>
</comment>
<dbReference type="Gene3D" id="3.30.70.3460">
    <property type="match status" value="1"/>
</dbReference>
<accession>A0A2T0BPU1</accession>
<evidence type="ECO:0000256" key="4">
    <source>
        <dbReference type="ARBA" id="ARBA00023471"/>
    </source>
</evidence>
<proteinExistence type="inferred from homology"/>
<dbReference type="InterPro" id="IPR050684">
    <property type="entry name" value="HTH-Siroheme_Decarb"/>
</dbReference>
<gene>
    <name evidence="8" type="ORF">CLLU_10930</name>
</gene>
<protein>
    <recommendedName>
        <fullName evidence="4">siroheme decarboxylase</fullName>
        <ecNumber evidence="4">4.1.1.111</ecNumber>
    </recommendedName>
</protein>
<dbReference type="OrthoDB" id="9806536at2"/>
<evidence type="ECO:0000256" key="1">
    <source>
        <dbReference type="ARBA" id="ARBA00023239"/>
    </source>
</evidence>
<dbReference type="InterPro" id="IPR036390">
    <property type="entry name" value="WH_DNA-bd_sf"/>
</dbReference>
<dbReference type="SMART" id="SM00344">
    <property type="entry name" value="HTH_ASNC"/>
    <property type="match status" value="1"/>
</dbReference>
<dbReference type="GO" id="GO:0016829">
    <property type="term" value="F:lyase activity"/>
    <property type="evidence" value="ECO:0007669"/>
    <property type="project" value="UniProtKB-KW"/>
</dbReference>
<dbReference type="InterPro" id="IPR040523">
    <property type="entry name" value="AsnC_trans_reg2"/>
</dbReference>
<dbReference type="AlphaFoldDB" id="A0A2T0BPU1"/>
<dbReference type="PANTHER" id="PTHR43413:SF1">
    <property type="entry name" value="SIROHEME DECARBOXYLASE NIRL SUBUNIT"/>
    <property type="match status" value="1"/>
</dbReference>
<dbReference type="Gene3D" id="1.10.10.10">
    <property type="entry name" value="Winged helix-like DNA-binding domain superfamily/Winged helix DNA-binding domain"/>
    <property type="match status" value="1"/>
</dbReference>
<feature type="domain" description="Siroheme decarboxylase AsnC-like ligand binding" evidence="6">
    <location>
        <begin position="61"/>
        <end position="141"/>
    </location>
</feature>
<reference evidence="8 9" key="1">
    <citation type="submission" date="2018-03" db="EMBL/GenBank/DDBJ databases">
        <title>Genome sequence of Clostridium luticellarii DSM 29923.</title>
        <authorList>
            <person name="Poehlein A."/>
            <person name="Daniel R."/>
        </authorList>
    </citation>
    <scope>NUCLEOTIDE SEQUENCE [LARGE SCALE GENOMIC DNA]</scope>
    <source>
        <strain evidence="8 9">DSM 29923</strain>
    </source>
</reference>
<dbReference type="SUPFAM" id="SSF46785">
    <property type="entry name" value="Winged helix' DNA-binding domain"/>
    <property type="match status" value="1"/>
</dbReference>
<dbReference type="InterPro" id="IPR019888">
    <property type="entry name" value="Tscrpt_reg_AsnC-like"/>
</dbReference>
<evidence type="ECO:0000313" key="8">
    <source>
        <dbReference type="EMBL" id="PRR85889.1"/>
    </source>
</evidence>
<sequence length="150" mass="17399">MDRESREILNLIQTEFSLDSKPFLKIADKLNMTEQKVINTVNRLKKQGYIRRIGGIFNSNKLGYTSLLCAVEVPEHRIHEVAEFISSYKGVTHNYQRNNEYNIWFTVTAASQDKIKKFLKDIKINMGIENILELPAVDVFKINAVFSMKE</sequence>
<evidence type="ECO:0000259" key="6">
    <source>
        <dbReference type="Pfam" id="PF17805"/>
    </source>
</evidence>
<dbReference type="EMBL" id="PVXP01000010">
    <property type="protein sequence ID" value="PRR85889.1"/>
    <property type="molecule type" value="Genomic_DNA"/>
</dbReference>
<dbReference type="Proteomes" id="UP000237798">
    <property type="component" value="Unassembled WGS sequence"/>
</dbReference>